<protein>
    <recommendedName>
        <fullName evidence="4">DUF222 domain-containing protein</fullName>
    </recommendedName>
</protein>
<dbReference type="Proteomes" id="UP001277761">
    <property type="component" value="Unassembled WGS sequence"/>
</dbReference>
<comment type="caution">
    <text evidence="2">The sequence shown here is derived from an EMBL/GenBank/DDBJ whole genome shotgun (WGS) entry which is preliminary data.</text>
</comment>
<feature type="region of interest" description="Disordered" evidence="1">
    <location>
        <begin position="1"/>
        <end position="25"/>
    </location>
</feature>
<organism evidence="2 3">
    <name type="scientific">Patulibacter brassicae</name>
    <dbReference type="NCBI Taxonomy" id="1705717"/>
    <lineage>
        <taxon>Bacteria</taxon>
        <taxon>Bacillati</taxon>
        <taxon>Actinomycetota</taxon>
        <taxon>Thermoleophilia</taxon>
        <taxon>Solirubrobacterales</taxon>
        <taxon>Patulibacteraceae</taxon>
        <taxon>Patulibacter</taxon>
    </lineage>
</organism>
<evidence type="ECO:0000313" key="3">
    <source>
        <dbReference type="Proteomes" id="UP001277761"/>
    </source>
</evidence>
<accession>A0ABU4VE43</accession>
<evidence type="ECO:0000256" key="1">
    <source>
        <dbReference type="SAM" id="MobiDB-lite"/>
    </source>
</evidence>
<proteinExistence type="predicted"/>
<reference evidence="2 3" key="1">
    <citation type="submission" date="2023-11" db="EMBL/GenBank/DDBJ databases">
        <authorList>
            <person name="Xu M."/>
            <person name="Jiang T."/>
        </authorList>
    </citation>
    <scope>NUCLEOTIDE SEQUENCE [LARGE SCALE GENOMIC DNA]</scope>
    <source>
        <strain evidence="2 3">SD</strain>
    </source>
</reference>
<evidence type="ECO:0000313" key="2">
    <source>
        <dbReference type="EMBL" id="MDX8150040.1"/>
    </source>
</evidence>
<dbReference type="EMBL" id="JAXAVX010000001">
    <property type="protein sequence ID" value="MDX8150040.1"/>
    <property type="molecule type" value="Genomic_DNA"/>
</dbReference>
<feature type="compositionally biased region" description="Basic and acidic residues" evidence="1">
    <location>
        <begin position="144"/>
        <end position="165"/>
    </location>
</feature>
<name>A0ABU4VE43_9ACTN</name>
<dbReference type="RefSeq" id="WP_319952193.1">
    <property type="nucleotide sequence ID" value="NZ_JAXAVX010000001.1"/>
</dbReference>
<feature type="region of interest" description="Disordered" evidence="1">
    <location>
        <begin position="142"/>
        <end position="165"/>
    </location>
</feature>
<sequence length="165" mass="17112">MPRTTTGADGRRAVGTSEPSSDAAQAADDLLTQARHLAAMAFGTTTSPELAAAAEGLQARCAGLVAAAPSRSRRRRARALPRLEALALAADDLAAVVLLRCCGGEREVGGIDVGALLTRVADRHAAVREVLPAPAAAILTGPGREPRVRELADGEARRRRDRHAA</sequence>
<evidence type="ECO:0008006" key="4">
    <source>
        <dbReference type="Google" id="ProtNLM"/>
    </source>
</evidence>
<keyword evidence="3" id="KW-1185">Reference proteome</keyword>
<gene>
    <name evidence="2" type="ORF">SK069_00410</name>
</gene>